<dbReference type="EMBL" id="GBXI01009298">
    <property type="protein sequence ID" value="JAD04994.1"/>
    <property type="molecule type" value="Transcribed_RNA"/>
</dbReference>
<organism evidence="8">
    <name type="scientific">Zeugodacus cucurbitae</name>
    <name type="common">Melon fruit fly</name>
    <name type="synonym">Bactrocera cucurbitae</name>
    <dbReference type="NCBI Taxonomy" id="28588"/>
    <lineage>
        <taxon>Eukaryota</taxon>
        <taxon>Metazoa</taxon>
        <taxon>Ecdysozoa</taxon>
        <taxon>Arthropoda</taxon>
        <taxon>Hexapoda</taxon>
        <taxon>Insecta</taxon>
        <taxon>Pterygota</taxon>
        <taxon>Neoptera</taxon>
        <taxon>Endopterygota</taxon>
        <taxon>Diptera</taxon>
        <taxon>Brachycera</taxon>
        <taxon>Muscomorpha</taxon>
        <taxon>Tephritoidea</taxon>
        <taxon>Tephritidae</taxon>
        <taxon>Zeugodacus</taxon>
        <taxon>Zeugodacus</taxon>
    </lineage>
</organism>
<proteinExistence type="predicted"/>
<sequence length="1454" mass="164466">MDGPSLFYREVLPDTSCQEDWTEIQLNTGATQSTLQDIKVVEKAGGYCYQNVQLNHNRNRFIYWHTYQDVLELSEICLDFTLYKNNVRYKFSDTPVLNVAISEQDRFVTILVTTVCSLHHIKFPHPDTLADGGASNTTSKAGSSHFQSAAGGVSIDFKDSQTFSIFHEANNSSVRDPSSFYVIDAQNAGSNAVPHAATSFLSPSGEEAYFALACQSELVLYVMNCENGATTSQALKENNIMPRLFSNLKNAFTGKSDASDANHANSVVFNYINGQIYLLALYRDDQLRVWSTNNFQCICTFDCVRDNNKARTQGPQSNVLRKISDTSVCAFLSHANRSEFVCIDIHEDAGSSAGLSLSYRKNIPAPQLDLADFAVAESRIWALWTNAEGEFSISNYPLMRGLGMCWSSVAMEPPPDRYCIGNDHSMDPREAYCNYIFQRGTFEREVIAKALFMFRRTNLRFESKHCTLPILKDQVCQAVEDEIQNEVKEFDVTDEDYLEIATRQWERFYSCCEQYHLKSCQPCGLFVLESIDGVCLVKKNNFSLLRPCDTLEHLMLAGEDLDTSTIVATYFADNESVGEDLVTLVSIVAQLERWLSDEIKSDVDKRLYRLEMPNVFIAKLSDEILAGDPDREILPSTFLVWIRQKLQSINDMRMAMTLLLDSLRMDNGNPAGMQTNFGLSQSSQFVNSVGVLFGSHLGLSVLSETVRQITAVKFSICRNLLILQQILIDTYSLNVDLLETVRSHFIPDITIFLQSYFVMGWISQTPVNINAAASLESSIQRLNLLQLTNGSGRIYTNGGKYHVSPLLRVFLNAKGLYTAGALYAENFKDSENPPTWSNTLLPLTTIVSQLIWPVSFNFVFGEWLFGTCQHIAIQDYVRLLSNWCEWNICSRQFILAVSLLDCGETYKAYDLFLQSAKGVLREQFLVDKILKGSALAKHADNLTALNEDGVGGGGDNLESNINNQVITQYYLKVIQLLEQHNALDHIISMAQVAIGLLDKSDSQLPMFQSIVFNNHLQLEHYEEAYHSLIYNAELSRRKDCLRQLVVTLFNRKRLDLLMHFPYVGLHEEFENIVESRARSLVIDQNEVYDFLYAFHVNNGNMRKASAVMYEQAMRFQLESDTVESMEKRCSALLVCINSLHLIDRRYRWIAKPVIGLDDAPPPSAANDAEPMDNRSDEECIQEQVVVLEIKDIKRELLQTEALVRLADHRKDVQTFINAGPQELAVILSGCGLYTDALKLANGFEISPLPIFDSLTAACVRIDDEGANEAWAWLQENDLADLPHRNKPADMAWSLLQKLVYDNELENSTRIRKSVVNKLLSLNAFVPQWLYNDYKLANCRELLYLFVKHNRLLEAAELAQEMISAMLGAGSEYFSFKHAIAVTNPEMCLPVNTLDLLLHGLRLNADADIEYKQVLTELEDIVQNYIETAQRTAEDKIQMVFQEEHSKHMRQQAAA</sequence>
<feature type="domain" description="NUP160 middle TPR" evidence="7">
    <location>
        <begin position="852"/>
        <end position="1141"/>
    </location>
</feature>
<evidence type="ECO:0000259" key="7">
    <source>
        <dbReference type="Pfam" id="PF23354"/>
    </source>
</evidence>
<protein>
    <submittedName>
        <fullName evidence="8">Nuclear pore complex protein Nup160 homolog</fullName>
    </submittedName>
</protein>
<feature type="domain" description="NUP160 C-terminal TPR" evidence="6">
    <location>
        <begin position="1188"/>
        <end position="1438"/>
    </location>
</feature>
<dbReference type="GO" id="GO:0017056">
    <property type="term" value="F:structural constituent of nuclear pore"/>
    <property type="evidence" value="ECO:0007669"/>
    <property type="project" value="TreeGrafter"/>
</dbReference>
<accession>A0A0A1X0X6</accession>
<dbReference type="InterPro" id="IPR059141">
    <property type="entry name" value="Beta-prop_Nup120_160"/>
</dbReference>
<evidence type="ECO:0000256" key="3">
    <source>
        <dbReference type="ARBA" id="ARBA00023242"/>
    </source>
</evidence>
<reference evidence="8" key="1">
    <citation type="submission" date="2014-11" db="EMBL/GenBank/DDBJ databases">
        <authorList>
            <person name="Geib S."/>
        </authorList>
    </citation>
    <scope>NUCLEOTIDE SEQUENCE</scope>
</reference>
<dbReference type="Pfam" id="PF11715">
    <property type="entry name" value="Beta-prop_Nup120_160"/>
    <property type="match status" value="1"/>
</dbReference>
<dbReference type="GO" id="GO:0005643">
    <property type="term" value="C:nuclear pore"/>
    <property type="evidence" value="ECO:0007669"/>
    <property type="project" value="TreeGrafter"/>
</dbReference>
<feature type="domain" description="NUP160 helical" evidence="5">
    <location>
        <begin position="575"/>
        <end position="793"/>
    </location>
</feature>
<dbReference type="InterPro" id="IPR056536">
    <property type="entry name" value="TPR_NUP160_C"/>
</dbReference>
<dbReference type="InterPro" id="IPR056547">
    <property type="entry name" value="NUP160_helical"/>
</dbReference>
<dbReference type="PANTHER" id="PTHR21286">
    <property type="entry name" value="NUCLEAR PORE COMPLEX PROTEIN NUP160"/>
    <property type="match status" value="1"/>
</dbReference>
<reference evidence="8" key="2">
    <citation type="journal article" date="2015" name="Gigascience">
        <title>Reconstructing a comprehensive transcriptome assembly of a white-pupal translocated strain of the pest fruit fly Bactrocera cucurbitae.</title>
        <authorList>
            <person name="Sim S.B."/>
            <person name="Calla B."/>
            <person name="Hall B."/>
            <person name="DeRego T."/>
            <person name="Geib S.M."/>
        </authorList>
    </citation>
    <scope>NUCLEOTIDE SEQUENCE</scope>
</reference>
<feature type="domain" description="Nucleoporin Nup120/160 beta-propeller" evidence="4">
    <location>
        <begin position="60"/>
        <end position="552"/>
    </location>
</feature>
<dbReference type="InterPro" id="IPR021717">
    <property type="entry name" value="Nucleoporin_Nup160"/>
</dbReference>
<evidence type="ECO:0000313" key="8">
    <source>
        <dbReference type="EMBL" id="JAD04994.1"/>
    </source>
</evidence>
<comment type="subcellular location">
    <subcellularLocation>
        <location evidence="1">Nucleus</location>
    </subcellularLocation>
</comment>
<name>A0A0A1X0X6_ZEUCU</name>
<gene>
    <name evidence="8" type="primary">Nup160</name>
    <name evidence="8" type="ORF">g.31907</name>
</gene>
<evidence type="ECO:0000259" key="5">
    <source>
        <dbReference type="Pfam" id="PF23345"/>
    </source>
</evidence>
<keyword evidence="2" id="KW-0813">Transport</keyword>
<dbReference type="Pfam" id="PF23345">
    <property type="entry name" value="NUP160_helical"/>
    <property type="match status" value="1"/>
</dbReference>
<evidence type="ECO:0000256" key="1">
    <source>
        <dbReference type="ARBA" id="ARBA00004123"/>
    </source>
</evidence>
<evidence type="ECO:0000259" key="6">
    <source>
        <dbReference type="Pfam" id="PF23347"/>
    </source>
</evidence>
<dbReference type="Pfam" id="PF23354">
    <property type="entry name" value="TPR_NUP160_120_M"/>
    <property type="match status" value="1"/>
</dbReference>
<evidence type="ECO:0000259" key="4">
    <source>
        <dbReference type="Pfam" id="PF11715"/>
    </source>
</evidence>
<evidence type="ECO:0000256" key="2">
    <source>
        <dbReference type="ARBA" id="ARBA00022448"/>
    </source>
</evidence>
<dbReference type="InterPro" id="IPR056535">
    <property type="entry name" value="TPR_NUP160_M"/>
</dbReference>
<keyword evidence="3" id="KW-0539">Nucleus</keyword>
<dbReference type="PANTHER" id="PTHR21286:SF0">
    <property type="entry name" value="NUCLEAR PORE COMPLEX PROTEIN NUP160"/>
    <property type="match status" value="1"/>
</dbReference>
<dbReference type="Pfam" id="PF23347">
    <property type="entry name" value="TPR_Nup160_C"/>
    <property type="match status" value="1"/>
</dbReference>